<organism evidence="1 2">
    <name type="scientific">Veronia nyctiphanis</name>
    <dbReference type="NCBI Taxonomy" id="1278244"/>
    <lineage>
        <taxon>Bacteria</taxon>
        <taxon>Pseudomonadati</taxon>
        <taxon>Pseudomonadota</taxon>
        <taxon>Gammaproteobacteria</taxon>
        <taxon>Vibrionales</taxon>
        <taxon>Vibrionaceae</taxon>
        <taxon>Veronia</taxon>
    </lineage>
</organism>
<dbReference type="EMBL" id="PEIB01000011">
    <property type="protein sequence ID" value="RXJ73187.1"/>
    <property type="molecule type" value="Genomic_DNA"/>
</dbReference>
<dbReference type="Proteomes" id="UP000290287">
    <property type="component" value="Unassembled WGS sequence"/>
</dbReference>
<keyword evidence="2" id="KW-1185">Reference proteome</keyword>
<gene>
    <name evidence="1" type="ORF">CS022_10535</name>
</gene>
<dbReference type="OrthoDB" id="5953307at2"/>
<proteinExistence type="predicted"/>
<name>A0A4Q0YQ23_9GAMM</name>
<evidence type="ECO:0000313" key="2">
    <source>
        <dbReference type="Proteomes" id="UP000290287"/>
    </source>
</evidence>
<accession>A0A4Q0YQ23</accession>
<sequence length="154" mass="17080">MKNDFLILPLDGNLFAEEHQATLMAAGARWVEVDSRPAFPCRVTLEEAKVGERVLLLTFCHHETESPYKATGPIFVREQAKTVTLSVNEVPPVLRHRLLSLRGYAANGEMLDADVTEGADVQSVIDCLFDNAAIEYIHIHNAKQGCFSCKVVRA</sequence>
<dbReference type="InterPro" id="IPR009593">
    <property type="entry name" value="DUF1203"/>
</dbReference>
<protein>
    <recommendedName>
        <fullName evidence="3">DUF1203 domain-containing protein</fullName>
    </recommendedName>
</protein>
<evidence type="ECO:0000313" key="1">
    <source>
        <dbReference type="EMBL" id="RXJ73187.1"/>
    </source>
</evidence>
<comment type="caution">
    <text evidence="1">The sequence shown here is derived from an EMBL/GenBank/DDBJ whole genome shotgun (WGS) entry which is preliminary data.</text>
</comment>
<reference evidence="1 2" key="1">
    <citation type="submission" date="2017-10" db="EMBL/GenBank/DDBJ databases">
        <title>Nyctiphanis sp. nov., isolated from the stomach of the euphausiid Nyctiphanes simplex (Hansen, 1911) in the Gulf of California.</title>
        <authorList>
            <person name="Gomez-Gil B."/>
            <person name="Aguilar-Mendez M."/>
            <person name="Lopez-Cortes A."/>
            <person name="Gomez-Gutierrez J."/>
            <person name="Roque A."/>
            <person name="Lang E."/>
            <person name="Gonzalez-Castillo A."/>
        </authorList>
    </citation>
    <scope>NUCLEOTIDE SEQUENCE [LARGE SCALE GENOMIC DNA]</scope>
    <source>
        <strain evidence="1 2">CAIM 600</strain>
    </source>
</reference>
<dbReference type="Pfam" id="PF06718">
    <property type="entry name" value="DUF1203"/>
    <property type="match status" value="1"/>
</dbReference>
<dbReference type="AlphaFoldDB" id="A0A4Q0YQ23"/>
<dbReference type="RefSeq" id="WP_129122234.1">
    <property type="nucleotide sequence ID" value="NZ_PEIB01000011.1"/>
</dbReference>
<dbReference type="PIRSF" id="PIRSF034110">
    <property type="entry name" value="DUF1203"/>
    <property type="match status" value="1"/>
</dbReference>
<evidence type="ECO:0008006" key="3">
    <source>
        <dbReference type="Google" id="ProtNLM"/>
    </source>
</evidence>